<dbReference type="InterPro" id="IPR036875">
    <property type="entry name" value="Znf_CCHC_sf"/>
</dbReference>
<keyword evidence="3" id="KW-0472">Membrane</keyword>
<keyword evidence="1" id="KW-0479">Metal-binding</keyword>
<dbReference type="InterPro" id="IPR011009">
    <property type="entry name" value="Kinase-like_dom_sf"/>
</dbReference>
<feature type="region of interest" description="Disordered" evidence="2">
    <location>
        <begin position="34"/>
        <end position="54"/>
    </location>
</feature>
<dbReference type="GO" id="GO:0004672">
    <property type="term" value="F:protein kinase activity"/>
    <property type="evidence" value="ECO:0007669"/>
    <property type="project" value="InterPro"/>
</dbReference>
<keyword evidence="3" id="KW-0812">Transmembrane</keyword>
<dbReference type="GO" id="GO:0003676">
    <property type="term" value="F:nucleic acid binding"/>
    <property type="evidence" value="ECO:0007669"/>
    <property type="project" value="InterPro"/>
</dbReference>
<dbReference type="InterPro" id="IPR051564">
    <property type="entry name" value="LRR_receptor-like_kinase"/>
</dbReference>
<dbReference type="Gene3D" id="1.10.510.10">
    <property type="entry name" value="Transferase(Phosphotransferase) domain 1"/>
    <property type="match status" value="1"/>
</dbReference>
<evidence type="ECO:0000259" key="5">
    <source>
        <dbReference type="PROSITE" id="PS50158"/>
    </source>
</evidence>
<evidence type="ECO:0000313" key="6">
    <source>
        <dbReference type="EMBL" id="KAD3641061.1"/>
    </source>
</evidence>
<dbReference type="PANTHER" id="PTHR48055">
    <property type="entry name" value="LEUCINE-RICH REPEAT RECEPTOR PROTEIN KINASE EMS1"/>
    <property type="match status" value="1"/>
</dbReference>
<dbReference type="GO" id="GO:0008270">
    <property type="term" value="F:zinc ion binding"/>
    <property type="evidence" value="ECO:0007669"/>
    <property type="project" value="UniProtKB-KW"/>
</dbReference>
<evidence type="ECO:0000259" key="4">
    <source>
        <dbReference type="PROSITE" id="PS50011"/>
    </source>
</evidence>
<feature type="compositionally biased region" description="Basic and acidic residues" evidence="2">
    <location>
        <begin position="34"/>
        <end position="46"/>
    </location>
</feature>
<dbReference type="PROSITE" id="PS50158">
    <property type="entry name" value="ZF_CCHC"/>
    <property type="match status" value="1"/>
</dbReference>
<organism evidence="6 7">
    <name type="scientific">Mikania micrantha</name>
    <name type="common">bitter vine</name>
    <dbReference type="NCBI Taxonomy" id="192012"/>
    <lineage>
        <taxon>Eukaryota</taxon>
        <taxon>Viridiplantae</taxon>
        <taxon>Streptophyta</taxon>
        <taxon>Embryophyta</taxon>
        <taxon>Tracheophyta</taxon>
        <taxon>Spermatophyta</taxon>
        <taxon>Magnoliopsida</taxon>
        <taxon>eudicotyledons</taxon>
        <taxon>Gunneridae</taxon>
        <taxon>Pentapetalae</taxon>
        <taxon>asterids</taxon>
        <taxon>campanulids</taxon>
        <taxon>Asterales</taxon>
        <taxon>Asteraceae</taxon>
        <taxon>Asteroideae</taxon>
        <taxon>Heliantheae alliance</taxon>
        <taxon>Eupatorieae</taxon>
        <taxon>Mikania</taxon>
    </lineage>
</organism>
<feature type="domain" description="Protein kinase" evidence="4">
    <location>
        <begin position="514"/>
        <end position="810"/>
    </location>
</feature>
<gene>
    <name evidence="6" type="ORF">E3N88_30284</name>
</gene>
<evidence type="ECO:0008006" key="8">
    <source>
        <dbReference type="Google" id="ProtNLM"/>
    </source>
</evidence>
<evidence type="ECO:0000256" key="2">
    <source>
        <dbReference type="SAM" id="MobiDB-lite"/>
    </source>
</evidence>
<feature type="domain" description="CCHC-type" evidence="5">
    <location>
        <begin position="87"/>
        <end position="100"/>
    </location>
</feature>
<proteinExistence type="predicted"/>
<dbReference type="EMBL" id="SZYD01000015">
    <property type="protein sequence ID" value="KAD3641061.1"/>
    <property type="molecule type" value="Genomic_DNA"/>
</dbReference>
<keyword evidence="1" id="KW-0862">Zinc</keyword>
<reference evidence="6 7" key="1">
    <citation type="submission" date="2019-05" db="EMBL/GenBank/DDBJ databases">
        <title>Mikania micrantha, genome provides insights into the molecular mechanism of rapid growth.</title>
        <authorList>
            <person name="Liu B."/>
        </authorList>
    </citation>
    <scope>NUCLEOTIDE SEQUENCE [LARGE SCALE GENOMIC DNA]</scope>
    <source>
        <strain evidence="6">NLD-2019</strain>
        <tissue evidence="6">Leaf</tissue>
    </source>
</reference>
<evidence type="ECO:0000256" key="1">
    <source>
        <dbReference type="PROSITE-ProRule" id="PRU00047"/>
    </source>
</evidence>
<keyword evidence="7" id="KW-1185">Reference proteome</keyword>
<dbReference type="GO" id="GO:0005524">
    <property type="term" value="F:ATP binding"/>
    <property type="evidence" value="ECO:0007669"/>
    <property type="project" value="InterPro"/>
</dbReference>
<dbReference type="InterPro" id="IPR000719">
    <property type="entry name" value="Prot_kinase_dom"/>
</dbReference>
<dbReference type="Pfam" id="PF07714">
    <property type="entry name" value="PK_Tyr_Ser-Thr"/>
    <property type="match status" value="1"/>
</dbReference>
<dbReference type="Gene3D" id="4.10.60.10">
    <property type="entry name" value="Zinc finger, CCHC-type"/>
    <property type="match status" value="1"/>
</dbReference>
<comment type="caution">
    <text evidence="6">The sequence shown here is derived from an EMBL/GenBank/DDBJ whole genome shotgun (WGS) entry which is preliminary data.</text>
</comment>
<sequence>MLNTKYREFLTPSKCETLNELINCARERELELKRQEDRGDKRKAETETGSSKKAKFSKSFKKPVFTKTCPNCGRMHAGECRARPVVCYKCGKPGHLATQCLSPPSLCYHCYKPGHRSECPELKRAAPISDDGRSFKSQGSGKKPEAPKPKGRAFQISAEEAKVTSDVVTCTFFVNSIPAYVLFDSGANRSFVSIKFVHHPSFVLEKLHVPLEVEVADSKSFLVFDIYRNCKLTINNEEYVVDLIPMVLGELLLMLYIGMDWLSKLTIDNQSFTIDMSGYELSIQGEKQPFNIYLDALASRANRTGKIYLNSTEQASCLSKIQDNITDVFTCGIDKLTGGVKGCSGYMVQDVLDKLGDEVMTLSTGCGSLDRADGGHWNRSCGNCVKSWNEIRGTEAGDSDVDLCRFAVLTSLTSTRIDDLIWVESIHRCLGEVVNDLREYADTSAPEKKKDTTVIIALVSGILALAIVCLYIIARRCQKAHSAANEDGTKHDLPKRSQYLKVPLREIHYATNNLDQSNYIGEGTAGKVYRGILSSKQRVAIKHITNEEFVETFLREVKNLALVKHPNLVALLGYCDNGDECFLIYELCVNGNLSEWLFGKNEVLSWIQRLEIAIDSARGLWYLHTYSEGCIVHRDIKVCLKIINLKDLCSIIYVTNCFIKLQPTNILLGPNFEAKLSDFGLSKVIDIGETYANSEVRGTFGYVDPEYQSNRRVNAAGDVYSFGIVLLQILSGKKVINMNATKPMSLVRKAKSLTRDGTIVGFADPKLGGEYSTEAFELVFKLAVSCTGYKQKRPSMGQVVETLEQAHEISVRVMASIRQKNDSPSLNIQT</sequence>
<dbReference type="Gene3D" id="3.30.200.20">
    <property type="entry name" value="Phosphorylase Kinase, domain 1"/>
    <property type="match status" value="1"/>
</dbReference>
<dbReference type="OrthoDB" id="4062651at2759"/>
<accession>A0A5N6ML56</accession>
<dbReference type="PROSITE" id="PS50011">
    <property type="entry name" value="PROTEIN_KINASE_DOM"/>
    <property type="match status" value="1"/>
</dbReference>
<name>A0A5N6ML56_9ASTR</name>
<dbReference type="SUPFAM" id="SSF56112">
    <property type="entry name" value="Protein kinase-like (PK-like)"/>
    <property type="match status" value="1"/>
</dbReference>
<dbReference type="PANTHER" id="PTHR48055:SF26">
    <property type="entry name" value="TRANSFERASE, PROTEIN KINASE RLK-PELLE-URK-2 FAMILY"/>
    <property type="match status" value="1"/>
</dbReference>
<dbReference type="GO" id="GO:0016020">
    <property type="term" value="C:membrane"/>
    <property type="evidence" value="ECO:0007669"/>
    <property type="project" value="TreeGrafter"/>
</dbReference>
<keyword evidence="3" id="KW-1133">Transmembrane helix</keyword>
<dbReference type="Pfam" id="PF08284">
    <property type="entry name" value="RVP_2"/>
    <property type="match status" value="1"/>
</dbReference>
<protein>
    <recommendedName>
        <fullName evidence="8">Protein kinase domain-containing protein</fullName>
    </recommendedName>
</protein>
<feature type="region of interest" description="Disordered" evidence="2">
    <location>
        <begin position="129"/>
        <end position="151"/>
    </location>
</feature>
<dbReference type="CDD" id="cd00303">
    <property type="entry name" value="retropepsin_like"/>
    <property type="match status" value="1"/>
</dbReference>
<evidence type="ECO:0000313" key="7">
    <source>
        <dbReference type="Proteomes" id="UP000326396"/>
    </source>
</evidence>
<dbReference type="Pfam" id="PF00069">
    <property type="entry name" value="Pkinase"/>
    <property type="match status" value="1"/>
</dbReference>
<feature type="transmembrane region" description="Helical" evidence="3">
    <location>
        <begin position="454"/>
        <end position="474"/>
    </location>
</feature>
<dbReference type="SUPFAM" id="SSF57756">
    <property type="entry name" value="Retrovirus zinc finger-like domains"/>
    <property type="match status" value="1"/>
</dbReference>
<dbReference type="InterPro" id="IPR001878">
    <property type="entry name" value="Znf_CCHC"/>
</dbReference>
<dbReference type="Gene3D" id="2.40.70.10">
    <property type="entry name" value="Acid Proteases"/>
    <property type="match status" value="1"/>
</dbReference>
<dbReference type="AlphaFoldDB" id="A0A5N6ML56"/>
<dbReference type="Proteomes" id="UP000326396">
    <property type="component" value="Linkage Group LG5"/>
</dbReference>
<dbReference type="SMART" id="SM00343">
    <property type="entry name" value="ZnF_C2HC"/>
    <property type="match status" value="3"/>
</dbReference>
<keyword evidence="1" id="KW-0863">Zinc-finger</keyword>
<dbReference type="InterPro" id="IPR021109">
    <property type="entry name" value="Peptidase_aspartic_dom_sf"/>
</dbReference>
<dbReference type="SUPFAM" id="SSF50630">
    <property type="entry name" value="Acid proteases"/>
    <property type="match status" value="1"/>
</dbReference>
<dbReference type="InterPro" id="IPR001245">
    <property type="entry name" value="Ser-Thr/Tyr_kinase_cat_dom"/>
</dbReference>
<evidence type="ECO:0000256" key="3">
    <source>
        <dbReference type="SAM" id="Phobius"/>
    </source>
</evidence>
<dbReference type="Pfam" id="PF00098">
    <property type="entry name" value="zf-CCHC"/>
    <property type="match status" value="1"/>
</dbReference>